<dbReference type="EMBL" id="LR134117">
    <property type="protein sequence ID" value="VDZ57534.1"/>
    <property type="molecule type" value="Genomic_DNA"/>
</dbReference>
<dbReference type="KEGG" id="sof:NCTC11214_02478"/>
<keyword evidence="1" id="KW-0812">Transmembrane</keyword>
<evidence type="ECO:0000313" key="2">
    <source>
        <dbReference type="EMBL" id="VDZ57534.1"/>
    </source>
</evidence>
<reference evidence="2 3" key="1">
    <citation type="submission" date="2018-12" db="EMBL/GenBank/DDBJ databases">
        <authorList>
            <consortium name="Pathogen Informatics"/>
        </authorList>
    </citation>
    <scope>NUCLEOTIDE SEQUENCE [LARGE SCALE GENOMIC DNA]</scope>
    <source>
        <strain evidence="2 3">NCTC11214</strain>
    </source>
</reference>
<dbReference type="AlphaFoldDB" id="A0A447KRR6"/>
<proteinExistence type="predicted"/>
<dbReference type="Proteomes" id="UP000281391">
    <property type="component" value="Chromosome"/>
</dbReference>
<feature type="transmembrane region" description="Helical" evidence="1">
    <location>
        <begin position="43"/>
        <end position="63"/>
    </location>
</feature>
<organism evidence="2 3">
    <name type="scientific">Serratia odorifera</name>
    <dbReference type="NCBI Taxonomy" id="618"/>
    <lineage>
        <taxon>Bacteria</taxon>
        <taxon>Pseudomonadati</taxon>
        <taxon>Pseudomonadota</taxon>
        <taxon>Gammaproteobacteria</taxon>
        <taxon>Enterobacterales</taxon>
        <taxon>Yersiniaceae</taxon>
        <taxon>Serratia</taxon>
    </lineage>
</organism>
<name>A0A447KRR6_SEROD</name>
<gene>
    <name evidence="2" type="ORF">NCTC11214_02478</name>
</gene>
<dbReference type="RefSeq" id="WP_071586652.1">
    <property type="nucleotide sequence ID" value="NZ_JAQMZQ010000022.1"/>
</dbReference>
<accession>A0A447KRR6</accession>
<protein>
    <submittedName>
        <fullName evidence="2">Uncharacterized protein</fullName>
    </submittedName>
</protein>
<feature type="transmembrane region" description="Helical" evidence="1">
    <location>
        <begin position="69"/>
        <end position="93"/>
    </location>
</feature>
<keyword evidence="1" id="KW-0472">Membrane</keyword>
<evidence type="ECO:0000313" key="3">
    <source>
        <dbReference type="Proteomes" id="UP000281391"/>
    </source>
</evidence>
<sequence length="109" mass="11980">MAITEQALLESGFTAKDLNKLRNNIANYGATRDVVIAHLANRFLVNLWVTFAVLALCLIVLVFGSVDSALSGAVAGLFVLAIGWFTVPANLAYKSWRFKRQKLNQPDAR</sequence>
<evidence type="ECO:0000256" key="1">
    <source>
        <dbReference type="SAM" id="Phobius"/>
    </source>
</evidence>
<keyword evidence="1" id="KW-1133">Transmembrane helix</keyword>